<evidence type="ECO:0000313" key="1">
    <source>
        <dbReference type="EMBL" id="KAF3439271.1"/>
    </source>
</evidence>
<reference evidence="1" key="1">
    <citation type="submission" date="2020-03" db="EMBL/GenBank/DDBJ databases">
        <title>A high-quality chromosome-level genome assembly of a woody plant with both climbing and erect habits, Rhamnella rubrinervis.</title>
        <authorList>
            <person name="Lu Z."/>
            <person name="Yang Y."/>
            <person name="Zhu X."/>
            <person name="Sun Y."/>
        </authorList>
    </citation>
    <scope>NUCLEOTIDE SEQUENCE</scope>
    <source>
        <strain evidence="1">BYM</strain>
        <tissue evidence="1">Leaf</tissue>
    </source>
</reference>
<dbReference type="EMBL" id="VOIH02000008">
    <property type="protein sequence ID" value="KAF3439271.1"/>
    <property type="molecule type" value="Genomic_DNA"/>
</dbReference>
<proteinExistence type="predicted"/>
<name>A0A8K0GVH4_9ROSA</name>
<comment type="caution">
    <text evidence="1">The sequence shown here is derived from an EMBL/GenBank/DDBJ whole genome shotgun (WGS) entry which is preliminary data.</text>
</comment>
<accession>A0A8K0GVH4</accession>
<dbReference type="AlphaFoldDB" id="A0A8K0GVH4"/>
<sequence length="153" mass="17136">MIAYACSYDFWAYKGVVLCVPSFGEDRVKEIAGALYNPGIRFPRLSPSDGWEGEDHRLGPTGGRTVPPSNRRICYHIVSGILCWRAYGFGVATASWSLSAEQQFNARELGVELVLAVEIKMEMEMEISEKSRKTLMDEAHEGSSYTSIGWFDQ</sequence>
<evidence type="ECO:0000313" key="2">
    <source>
        <dbReference type="Proteomes" id="UP000796880"/>
    </source>
</evidence>
<protein>
    <submittedName>
        <fullName evidence="1">Uncharacterized protein</fullName>
    </submittedName>
</protein>
<keyword evidence="2" id="KW-1185">Reference proteome</keyword>
<gene>
    <name evidence="1" type="ORF">FNV43_RR17547</name>
</gene>
<dbReference type="Proteomes" id="UP000796880">
    <property type="component" value="Unassembled WGS sequence"/>
</dbReference>
<organism evidence="1 2">
    <name type="scientific">Rhamnella rubrinervis</name>
    <dbReference type="NCBI Taxonomy" id="2594499"/>
    <lineage>
        <taxon>Eukaryota</taxon>
        <taxon>Viridiplantae</taxon>
        <taxon>Streptophyta</taxon>
        <taxon>Embryophyta</taxon>
        <taxon>Tracheophyta</taxon>
        <taxon>Spermatophyta</taxon>
        <taxon>Magnoliopsida</taxon>
        <taxon>eudicotyledons</taxon>
        <taxon>Gunneridae</taxon>
        <taxon>Pentapetalae</taxon>
        <taxon>rosids</taxon>
        <taxon>fabids</taxon>
        <taxon>Rosales</taxon>
        <taxon>Rhamnaceae</taxon>
        <taxon>rhamnoid group</taxon>
        <taxon>Rhamneae</taxon>
        <taxon>Rhamnella</taxon>
    </lineage>
</organism>